<proteinExistence type="predicted"/>
<keyword evidence="1" id="KW-0175">Coiled coil</keyword>
<name>A0AAV2TM63_CALDB</name>
<dbReference type="AlphaFoldDB" id="A0AAV2TM63"/>
<reference evidence="4" key="1">
    <citation type="submission" date="2024-06" db="EMBL/GenBank/DDBJ databases">
        <authorList>
            <person name="Liu X."/>
            <person name="Lenzi L."/>
            <person name="Haldenby T S."/>
            <person name="Uol C."/>
        </authorList>
    </citation>
    <scope>NUCLEOTIDE SEQUENCE</scope>
</reference>
<evidence type="ECO:0000313" key="4">
    <source>
        <dbReference type="EMBL" id="CAL5137493.1"/>
    </source>
</evidence>
<accession>A0AAV2TM63</accession>
<feature type="compositionally biased region" description="Polar residues" evidence="2">
    <location>
        <begin position="429"/>
        <end position="470"/>
    </location>
</feature>
<feature type="region of interest" description="Disordered" evidence="2">
    <location>
        <begin position="428"/>
        <end position="470"/>
    </location>
</feature>
<comment type="caution">
    <text evidence="4">The sequence shown here is derived from an EMBL/GenBank/DDBJ whole genome shotgun (WGS) entry which is preliminary data.</text>
</comment>
<dbReference type="PANTHER" id="PTHR23247:SF2">
    <property type="entry name" value="COILED-COIL DOMAIN-CONTAINING PROTEIN 34"/>
    <property type="match status" value="1"/>
</dbReference>
<evidence type="ECO:0000256" key="2">
    <source>
        <dbReference type="SAM" id="MobiDB-lite"/>
    </source>
</evidence>
<gene>
    <name evidence="4" type="ORF">CDAUBV1_LOCUS11796</name>
</gene>
<dbReference type="InterPro" id="IPR045323">
    <property type="entry name" value="CCDC34"/>
</dbReference>
<feature type="domain" description="Coiled-coil" evidence="3">
    <location>
        <begin position="262"/>
        <end position="441"/>
    </location>
</feature>
<dbReference type="EMBL" id="CAXLJL010000401">
    <property type="protein sequence ID" value="CAL5137493.1"/>
    <property type="molecule type" value="Genomic_DNA"/>
</dbReference>
<sequence length="470" mass="53194">MDSAIIKSFRSSLESLDDSSTAKLLTILSREGSYGSSGTSDILSECSLDSSSPCFCSLSTERSNVTNCNSGAFLRGHVGRGPRSEKSVERKCSQYKEASLVSDRRGEPPRCHARHLSLGSAQRRASGIKTEGQEVSKTTEISMDITVPPKGNISAEWELFSKNFNLTDATSSSRIPKSGSSNNIRTTRKYVTESLNRRKPLKTGFNKKHAARIELNSKGKMSEVTNSTSGTLNCAGDITNRGAKSDTTATSYGKQEESGEELSAWAKWLLEKEKIRRDQLKKEKEKKLAECEMKEKQIAERAERQARAAVKREEWLERKNRLLDEQRISRRAIRRENEIRERRIKEEQRNKAERKYAEWLRQKEREANEIDTERKQHKMDECAVRQSRIDASAAAFSHWLETAKHRNLPPKFSQGYADGKLIKYYDRTANPQPSFTNPVPWVNPSSPQDLRTGSSSPPSFQRANSSFESR</sequence>
<organism evidence="4 5">
    <name type="scientific">Calicophoron daubneyi</name>
    <name type="common">Rumen fluke</name>
    <name type="synonym">Paramphistomum daubneyi</name>
    <dbReference type="NCBI Taxonomy" id="300641"/>
    <lineage>
        <taxon>Eukaryota</taxon>
        <taxon>Metazoa</taxon>
        <taxon>Spiralia</taxon>
        <taxon>Lophotrochozoa</taxon>
        <taxon>Platyhelminthes</taxon>
        <taxon>Trematoda</taxon>
        <taxon>Digenea</taxon>
        <taxon>Plagiorchiida</taxon>
        <taxon>Pronocephalata</taxon>
        <taxon>Paramphistomoidea</taxon>
        <taxon>Paramphistomidae</taxon>
        <taxon>Calicophoron</taxon>
    </lineage>
</organism>
<dbReference type="PANTHER" id="PTHR23247">
    <property type="entry name" value="NY-REN-41 ANTIGEN L15 -RELATED"/>
    <property type="match status" value="1"/>
</dbReference>
<evidence type="ECO:0000313" key="5">
    <source>
        <dbReference type="Proteomes" id="UP001497525"/>
    </source>
</evidence>
<dbReference type="InterPro" id="IPR025259">
    <property type="entry name" value="CCDC34/181"/>
</dbReference>
<dbReference type="Pfam" id="PF13904">
    <property type="entry name" value="CCDC34"/>
    <property type="match status" value="1"/>
</dbReference>
<evidence type="ECO:0000256" key="1">
    <source>
        <dbReference type="SAM" id="Coils"/>
    </source>
</evidence>
<dbReference type="Proteomes" id="UP001497525">
    <property type="component" value="Unassembled WGS sequence"/>
</dbReference>
<protein>
    <recommendedName>
        <fullName evidence="3">Coiled-coil domain-containing protein</fullName>
    </recommendedName>
</protein>
<evidence type="ECO:0000259" key="3">
    <source>
        <dbReference type="Pfam" id="PF13904"/>
    </source>
</evidence>
<feature type="coiled-coil region" evidence="1">
    <location>
        <begin position="270"/>
        <end position="380"/>
    </location>
</feature>